<sequence length="17" mass="1905">ANAMAEEEALFHSDQQN</sequence>
<dbReference type="EMBL" id="CAJOBC010125106">
    <property type="protein sequence ID" value="CAF4591263.1"/>
    <property type="molecule type" value="Genomic_DNA"/>
</dbReference>
<name>A0A8S2YZY3_9BILA</name>
<evidence type="ECO:0000313" key="1">
    <source>
        <dbReference type="EMBL" id="CAF4591263.1"/>
    </source>
</evidence>
<accession>A0A8S2YZY3</accession>
<reference evidence="1" key="1">
    <citation type="submission" date="2021-02" db="EMBL/GenBank/DDBJ databases">
        <authorList>
            <person name="Nowell W R."/>
        </authorList>
    </citation>
    <scope>NUCLEOTIDE SEQUENCE</scope>
</reference>
<protein>
    <submittedName>
        <fullName evidence="1">Uncharacterized protein</fullName>
    </submittedName>
</protein>
<evidence type="ECO:0000313" key="2">
    <source>
        <dbReference type="Proteomes" id="UP000681722"/>
    </source>
</evidence>
<gene>
    <name evidence="1" type="ORF">SRO942_LOCUS48504</name>
</gene>
<comment type="caution">
    <text evidence="1">The sequence shown here is derived from an EMBL/GenBank/DDBJ whole genome shotgun (WGS) entry which is preliminary data.</text>
</comment>
<dbReference type="AlphaFoldDB" id="A0A8S2YZY3"/>
<dbReference type="Proteomes" id="UP000681722">
    <property type="component" value="Unassembled WGS sequence"/>
</dbReference>
<organism evidence="1 2">
    <name type="scientific">Didymodactylos carnosus</name>
    <dbReference type="NCBI Taxonomy" id="1234261"/>
    <lineage>
        <taxon>Eukaryota</taxon>
        <taxon>Metazoa</taxon>
        <taxon>Spiralia</taxon>
        <taxon>Gnathifera</taxon>
        <taxon>Rotifera</taxon>
        <taxon>Eurotatoria</taxon>
        <taxon>Bdelloidea</taxon>
        <taxon>Philodinida</taxon>
        <taxon>Philodinidae</taxon>
        <taxon>Didymodactylos</taxon>
    </lineage>
</organism>
<proteinExistence type="predicted"/>
<feature type="non-terminal residue" evidence="1">
    <location>
        <position position="1"/>
    </location>
</feature>